<evidence type="ECO:0000313" key="1">
    <source>
        <dbReference type="EMBL" id="KAA8916441.1"/>
    </source>
</evidence>
<dbReference type="AlphaFoldDB" id="A0A642V9E9"/>
<dbReference type="EMBL" id="SWFS01000099">
    <property type="protein sequence ID" value="KAA8916441.1"/>
    <property type="molecule type" value="Genomic_DNA"/>
</dbReference>
<accession>A0A642V9E9</accession>
<dbReference type="OrthoDB" id="10471481at2759"/>
<evidence type="ECO:0000313" key="2">
    <source>
        <dbReference type="Proteomes" id="UP000761534"/>
    </source>
</evidence>
<reference evidence="1" key="1">
    <citation type="journal article" date="2019" name="G3 (Bethesda)">
        <title>Genome Assemblies of Two Rare Opportunistic Yeast Pathogens: Diutina rugosa (syn. Candida rugosa) and Trichomonascus ciferrii (syn. Candida ciferrii).</title>
        <authorList>
            <person name="Mixao V."/>
            <person name="Saus E."/>
            <person name="Hansen A.P."/>
            <person name="Lass-Florl C."/>
            <person name="Gabaldon T."/>
        </authorList>
    </citation>
    <scope>NUCLEOTIDE SEQUENCE</scope>
    <source>
        <strain evidence="1">CBS 4856</strain>
    </source>
</reference>
<name>A0A642V9E9_9ASCO</name>
<protein>
    <submittedName>
        <fullName evidence="1">Uncharacterized protein</fullName>
    </submittedName>
</protein>
<gene>
    <name evidence="1" type="ORF">TRICI_001436</name>
</gene>
<proteinExistence type="predicted"/>
<comment type="caution">
    <text evidence="1">The sequence shown here is derived from an EMBL/GenBank/DDBJ whole genome shotgun (WGS) entry which is preliminary data.</text>
</comment>
<organism evidence="1 2">
    <name type="scientific">Trichomonascus ciferrii</name>
    <dbReference type="NCBI Taxonomy" id="44093"/>
    <lineage>
        <taxon>Eukaryota</taxon>
        <taxon>Fungi</taxon>
        <taxon>Dikarya</taxon>
        <taxon>Ascomycota</taxon>
        <taxon>Saccharomycotina</taxon>
        <taxon>Dipodascomycetes</taxon>
        <taxon>Dipodascales</taxon>
        <taxon>Trichomonascaceae</taxon>
        <taxon>Trichomonascus</taxon>
        <taxon>Trichomonascus ciferrii complex</taxon>
    </lineage>
</organism>
<dbReference type="Proteomes" id="UP000761534">
    <property type="component" value="Unassembled WGS sequence"/>
</dbReference>
<dbReference type="VEuPathDB" id="FungiDB:TRICI_001436"/>
<keyword evidence="2" id="KW-1185">Reference proteome</keyword>
<sequence>MPVDFYLGCSVNALQLDDDGGDEGEFDNSRYDRYCFVDPDHDDLVLHKSIVRPPTPPVTSPIQVLSAMDDEDDESRLKNASSLYSMDSCSTKSDLIEINLDPPSPLLLGQSSSSSDLSLSTNNSAGSCEDYYRMANIIPDPWIQDQFHDTRPILADPERPFIPASPIFESVDELLKTNYPDLLNDPQLYEFHKRRLLTNRHKLTTLRKTIYSQYDRRLSMSSYKPNNPRSKLKLN</sequence>